<dbReference type="OrthoDB" id="1262810at2759"/>
<evidence type="ECO:0000313" key="2">
    <source>
        <dbReference type="Proteomes" id="UP000232722"/>
    </source>
</evidence>
<accession>A0A2I1DS11</accession>
<evidence type="ECO:0000313" key="1">
    <source>
        <dbReference type="EMBL" id="PKC04088.1"/>
    </source>
</evidence>
<sequence length="72" mass="8474">MIKSLKSKELDNHNQLETKAYFHKNFGKYIRDYKFIPNVDLAVPLINNYFAFSIDMPFLVSVHGYFAIKESI</sequence>
<dbReference type="EMBL" id="LLXJ01001069">
    <property type="protein sequence ID" value="PKC04088.1"/>
    <property type="molecule type" value="Genomic_DNA"/>
</dbReference>
<name>A0A2I1DS11_9GLOM</name>
<dbReference type="AlphaFoldDB" id="A0A2I1DS11"/>
<gene>
    <name evidence="1" type="ORF">RhiirA5_422768</name>
</gene>
<reference evidence="1 2" key="2">
    <citation type="submission" date="2017-09" db="EMBL/GenBank/DDBJ databases">
        <title>Extensive intraspecific genome diversity in a model arbuscular mycorrhizal fungus.</title>
        <authorList>
            <person name="Chen E.C."/>
            <person name="Morin E."/>
            <person name="Beaudet D."/>
            <person name="Noel J."/>
            <person name="Ndikumana S."/>
            <person name="Charron P."/>
            <person name="St-Onge C."/>
            <person name="Giorgi J."/>
            <person name="Grigoriev I.V."/>
            <person name="Roux C."/>
            <person name="Martin F.M."/>
            <person name="Corradi N."/>
        </authorList>
    </citation>
    <scope>NUCLEOTIDE SEQUENCE [LARGE SCALE GENOMIC DNA]</scope>
    <source>
        <strain evidence="1 2">A5</strain>
    </source>
</reference>
<reference evidence="1 2" key="1">
    <citation type="submission" date="2016-04" db="EMBL/GenBank/DDBJ databases">
        <title>Genome analyses suggest a sexual origin of heterokaryosis in a supposedly ancient asexual fungus.</title>
        <authorList>
            <person name="Ropars J."/>
            <person name="Sedzielewska K."/>
            <person name="Noel J."/>
            <person name="Charron P."/>
            <person name="Farinelli L."/>
            <person name="Marton T."/>
            <person name="Kruger M."/>
            <person name="Pelin A."/>
            <person name="Brachmann A."/>
            <person name="Corradi N."/>
        </authorList>
    </citation>
    <scope>NUCLEOTIDE SEQUENCE [LARGE SCALE GENOMIC DNA]</scope>
    <source>
        <strain evidence="1 2">A5</strain>
    </source>
</reference>
<organism evidence="1 2">
    <name type="scientific">Rhizophagus irregularis</name>
    <dbReference type="NCBI Taxonomy" id="588596"/>
    <lineage>
        <taxon>Eukaryota</taxon>
        <taxon>Fungi</taxon>
        <taxon>Fungi incertae sedis</taxon>
        <taxon>Mucoromycota</taxon>
        <taxon>Glomeromycotina</taxon>
        <taxon>Glomeromycetes</taxon>
        <taxon>Glomerales</taxon>
        <taxon>Glomeraceae</taxon>
        <taxon>Rhizophagus</taxon>
    </lineage>
</organism>
<proteinExistence type="predicted"/>
<protein>
    <submittedName>
        <fullName evidence="1">Uncharacterized protein</fullName>
    </submittedName>
</protein>
<dbReference type="Proteomes" id="UP000232722">
    <property type="component" value="Unassembled WGS sequence"/>
</dbReference>
<comment type="caution">
    <text evidence="1">The sequence shown here is derived from an EMBL/GenBank/DDBJ whole genome shotgun (WGS) entry which is preliminary data.</text>
</comment>